<dbReference type="GO" id="GO:0004623">
    <property type="term" value="F:phospholipase A2 activity"/>
    <property type="evidence" value="ECO:0007669"/>
    <property type="project" value="TreeGrafter"/>
</dbReference>
<dbReference type="GO" id="GO:0046475">
    <property type="term" value="P:glycerophospholipid catabolic process"/>
    <property type="evidence" value="ECO:0007669"/>
    <property type="project" value="TreeGrafter"/>
</dbReference>
<dbReference type="PANTHER" id="PTHR10728:SF33">
    <property type="entry name" value="LYSOPHOSPHOLIPASE 1-RELATED"/>
    <property type="match status" value="1"/>
</dbReference>
<dbReference type="OrthoDB" id="4084751at2759"/>
<comment type="catalytic activity">
    <reaction evidence="9">
        <text>a 1-acyl-sn-glycero-3-phosphocholine + H2O = sn-glycerol 3-phosphocholine + a fatty acid + H(+)</text>
        <dbReference type="Rhea" id="RHEA:15177"/>
        <dbReference type="ChEBI" id="CHEBI:15377"/>
        <dbReference type="ChEBI" id="CHEBI:15378"/>
        <dbReference type="ChEBI" id="CHEBI:16870"/>
        <dbReference type="ChEBI" id="CHEBI:28868"/>
        <dbReference type="ChEBI" id="CHEBI:58168"/>
        <dbReference type="EC" id="3.1.1.5"/>
    </reaction>
</comment>
<dbReference type="Gene3D" id="3.40.1090.10">
    <property type="entry name" value="Cytosolic phospholipase A2 catalytic domain"/>
    <property type="match status" value="1"/>
</dbReference>
<feature type="domain" description="PLA2c" evidence="10">
    <location>
        <begin position="29"/>
        <end position="531"/>
    </location>
</feature>
<dbReference type="SUPFAM" id="SSF52151">
    <property type="entry name" value="FabD/lysophospholipase-like"/>
    <property type="match status" value="1"/>
</dbReference>
<dbReference type="Proteomes" id="UP000572817">
    <property type="component" value="Unassembled WGS sequence"/>
</dbReference>
<dbReference type="EC" id="3.1.1.5" evidence="2 9"/>
<dbReference type="GO" id="GO:0004622">
    <property type="term" value="F:phosphatidylcholine lysophospholipase activity"/>
    <property type="evidence" value="ECO:0007669"/>
    <property type="project" value="UniProtKB-EC"/>
</dbReference>
<keyword evidence="7" id="KW-0325">Glycoprotein</keyword>
<reference evidence="11" key="1">
    <citation type="submission" date="2020-04" db="EMBL/GenBank/DDBJ databases">
        <title>Genome Assembly and Annotation of Botryosphaeria dothidea sdau 11-99, a Latent Pathogen of Apple Fruit Ring Rot in China.</title>
        <authorList>
            <person name="Yu C."/>
            <person name="Diao Y."/>
            <person name="Lu Q."/>
            <person name="Zhao J."/>
            <person name="Cui S."/>
            <person name="Peng C."/>
            <person name="He B."/>
            <person name="Liu H."/>
        </authorList>
    </citation>
    <scope>NUCLEOTIDE SEQUENCE [LARGE SCALE GENOMIC DNA]</scope>
    <source>
        <strain evidence="11">Sdau11-99</strain>
    </source>
</reference>
<dbReference type="AlphaFoldDB" id="A0A8H4IPK3"/>
<evidence type="ECO:0000256" key="6">
    <source>
        <dbReference type="ARBA" id="ARBA00023098"/>
    </source>
</evidence>
<dbReference type="PROSITE" id="PS51210">
    <property type="entry name" value="PLA2C"/>
    <property type="match status" value="1"/>
</dbReference>
<dbReference type="SMART" id="SM00022">
    <property type="entry name" value="PLAc"/>
    <property type="match status" value="1"/>
</dbReference>
<feature type="chain" id="PRO_5034527434" description="Lysophospholipase" evidence="9">
    <location>
        <begin position="20"/>
        <end position="531"/>
    </location>
</feature>
<proteinExistence type="inferred from homology"/>
<evidence type="ECO:0000256" key="7">
    <source>
        <dbReference type="ARBA" id="ARBA00023180"/>
    </source>
</evidence>
<dbReference type="EMBL" id="WWBZ02000051">
    <property type="protein sequence ID" value="KAF4304054.1"/>
    <property type="molecule type" value="Genomic_DNA"/>
</dbReference>
<protein>
    <recommendedName>
        <fullName evidence="2 9">Lysophospholipase</fullName>
        <ecNumber evidence="2 9">3.1.1.5</ecNumber>
    </recommendedName>
</protein>
<dbReference type="InterPro" id="IPR002642">
    <property type="entry name" value="LysoPLipase_cat_dom"/>
</dbReference>
<name>A0A8H4IPK3_9PEZI</name>
<dbReference type="GO" id="GO:0005829">
    <property type="term" value="C:cytosol"/>
    <property type="evidence" value="ECO:0007669"/>
    <property type="project" value="TreeGrafter"/>
</dbReference>
<keyword evidence="6 8" id="KW-0443">Lipid metabolism</keyword>
<keyword evidence="12" id="KW-1185">Reference proteome</keyword>
<gene>
    <name evidence="11" type="ORF">GTA08_BOTSDO07975</name>
</gene>
<evidence type="ECO:0000256" key="9">
    <source>
        <dbReference type="RuleBase" id="RU362103"/>
    </source>
</evidence>
<keyword evidence="3 9" id="KW-0732">Signal</keyword>
<accession>A0A8H4IPK3</accession>
<dbReference type="PANTHER" id="PTHR10728">
    <property type="entry name" value="CYTOSOLIC PHOSPHOLIPASE A2"/>
    <property type="match status" value="1"/>
</dbReference>
<comment type="similarity">
    <text evidence="1 9">Belongs to the lysophospholipase family.</text>
</comment>
<evidence type="ECO:0000256" key="3">
    <source>
        <dbReference type="ARBA" id="ARBA00022729"/>
    </source>
</evidence>
<evidence type="ECO:0000256" key="1">
    <source>
        <dbReference type="ARBA" id="ARBA00008780"/>
    </source>
</evidence>
<dbReference type="GO" id="GO:0005783">
    <property type="term" value="C:endoplasmic reticulum"/>
    <property type="evidence" value="ECO:0007669"/>
    <property type="project" value="TreeGrafter"/>
</dbReference>
<evidence type="ECO:0000256" key="4">
    <source>
        <dbReference type="ARBA" id="ARBA00022801"/>
    </source>
</evidence>
<evidence type="ECO:0000313" key="12">
    <source>
        <dbReference type="Proteomes" id="UP000572817"/>
    </source>
</evidence>
<evidence type="ECO:0000256" key="2">
    <source>
        <dbReference type="ARBA" id="ARBA00013274"/>
    </source>
</evidence>
<organism evidence="11 12">
    <name type="scientific">Botryosphaeria dothidea</name>
    <dbReference type="NCBI Taxonomy" id="55169"/>
    <lineage>
        <taxon>Eukaryota</taxon>
        <taxon>Fungi</taxon>
        <taxon>Dikarya</taxon>
        <taxon>Ascomycota</taxon>
        <taxon>Pezizomycotina</taxon>
        <taxon>Dothideomycetes</taxon>
        <taxon>Dothideomycetes incertae sedis</taxon>
        <taxon>Botryosphaeriales</taxon>
        <taxon>Botryosphaeriaceae</taxon>
        <taxon>Botryosphaeria</taxon>
    </lineage>
</organism>
<evidence type="ECO:0000256" key="8">
    <source>
        <dbReference type="PROSITE-ProRule" id="PRU00555"/>
    </source>
</evidence>
<keyword evidence="4 8" id="KW-0378">Hydrolase</keyword>
<dbReference type="Pfam" id="PF01735">
    <property type="entry name" value="PLA2_B"/>
    <property type="match status" value="1"/>
</dbReference>
<evidence type="ECO:0000313" key="11">
    <source>
        <dbReference type="EMBL" id="KAF4304054.1"/>
    </source>
</evidence>
<evidence type="ECO:0000256" key="5">
    <source>
        <dbReference type="ARBA" id="ARBA00022963"/>
    </source>
</evidence>
<evidence type="ECO:0000259" key="10">
    <source>
        <dbReference type="PROSITE" id="PS51210"/>
    </source>
</evidence>
<sequence>MASSLHLGALSLFLSTALAASAYAPVDAACPTTGIVRSAEGVNSDEAAYISSRKPAAQGALLSWLTKTNSAYANLDSSKLPTLALTTSGGGYRSMLVGGGVVQGLDSRDSNVSTSGLYQALTYQAGLSGGSWLLSSLAGNDWPTISSIRDGLWSAALQETLFLSDTSDGSIDVVGDLTAKTNAGFDVTLTDPWARLLSYQFLYGDNGGVNKTLSGITANSQYASNSVPFPIITALGVKTWEGDCEPDADGTQYEFTPYEFGSWDSGVAAFTPTKYLGSSYSNGAATNEGCVTGFDNLGFVFGTSSSLFNNICIPANVNQTELGAQLADFVLQLHALATQDLFAAYPNPFYEYNASSLVAAQETLHLVDGGLSNQNVPIWPLLHRGSDIDVLLVNDNSADTADNWPNGTAIYTTYLQAQAQGVAGLPAIPDMDTFVAEGLNQRATFFGCNSTDALTVVYVPNYNFTYDSNVATLKLQYTPEETSGMIANGAQVASQGGDAQWAGCLACGILAKSGETLPDECTACLDKYCYN</sequence>
<comment type="caution">
    <text evidence="11">The sequence shown here is derived from an EMBL/GenBank/DDBJ whole genome shotgun (WGS) entry which is preliminary data.</text>
</comment>
<feature type="signal peptide" evidence="9">
    <location>
        <begin position="1"/>
        <end position="19"/>
    </location>
</feature>
<keyword evidence="5 8" id="KW-0442">Lipid degradation</keyword>
<dbReference type="InterPro" id="IPR016035">
    <property type="entry name" value="Acyl_Trfase/lysoPLipase"/>
</dbReference>